<gene>
    <name evidence="1" type="ORF">SCLTRI_LOCUS8211</name>
</gene>
<keyword evidence="2" id="KW-1185">Reference proteome</keyword>
<proteinExistence type="predicted"/>
<evidence type="ECO:0000313" key="2">
    <source>
        <dbReference type="Proteomes" id="UP000624404"/>
    </source>
</evidence>
<sequence length="103" mass="11532">MLRDHACSPISLSARLILRAHCVAHDLSRSPHVHQSTHKETTVKSRRSHILAIASFDERLMVNACLIIRSCLLKAPQNLQTSRSRLRLSLHAGPKYFTEGGVL</sequence>
<comment type="caution">
    <text evidence="1">The sequence shown here is derived from an EMBL/GenBank/DDBJ whole genome shotgun (WGS) entry which is preliminary data.</text>
</comment>
<dbReference type="EMBL" id="CAJHIA010000030">
    <property type="protein sequence ID" value="CAD6448418.1"/>
    <property type="molecule type" value="Genomic_DNA"/>
</dbReference>
<reference evidence="1" key="1">
    <citation type="submission" date="2020-10" db="EMBL/GenBank/DDBJ databases">
        <authorList>
            <person name="Kusch S."/>
        </authorList>
    </citation>
    <scope>NUCLEOTIDE SEQUENCE</scope>
    <source>
        <strain evidence="1">SwB9</strain>
    </source>
</reference>
<name>A0A8H2W2T3_9HELO</name>
<evidence type="ECO:0000313" key="1">
    <source>
        <dbReference type="EMBL" id="CAD6448418.1"/>
    </source>
</evidence>
<dbReference type="Proteomes" id="UP000624404">
    <property type="component" value="Unassembled WGS sequence"/>
</dbReference>
<accession>A0A8H2W2T3</accession>
<protein>
    <submittedName>
        <fullName evidence="1">3f1902da-a595-4562-8fcf-5fc7e704d1e0</fullName>
    </submittedName>
</protein>
<organism evidence="1 2">
    <name type="scientific">Sclerotinia trifoliorum</name>
    <dbReference type="NCBI Taxonomy" id="28548"/>
    <lineage>
        <taxon>Eukaryota</taxon>
        <taxon>Fungi</taxon>
        <taxon>Dikarya</taxon>
        <taxon>Ascomycota</taxon>
        <taxon>Pezizomycotina</taxon>
        <taxon>Leotiomycetes</taxon>
        <taxon>Helotiales</taxon>
        <taxon>Sclerotiniaceae</taxon>
        <taxon>Sclerotinia</taxon>
    </lineage>
</organism>
<dbReference type="AlphaFoldDB" id="A0A8H2W2T3"/>